<organism evidence="13 14">
    <name type="scientific">Collibacillus ludicampi</name>
    <dbReference type="NCBI Taxonomy" id="2771369"/>
    <lineage>
        <taxon>Bacteria</taxon>
        <taxon>Bacillati</taxon>
        <taxon>Bacillota</taxon>
        <taxon>Bacilli</taxon>
        <taxon>Bacillales</taxon>
        <taxon>Alicyclobacillaceae</taxon>
        <taxon>Collibacillus</taxon>
    </lineage>
</organism>
<feature type="binding site" evidence="9">
    <location>
        <position position="142"/>
    </location>
    <ligand>
        <name>4-amino-2-methyl-5-(diphosphooxymethyl)pyrimidine</name>
        <dbReference type="ChEBI" id="CHEBI:57841"/>
    </ligand>
</feature>
<comment type="similarity">
    <text evidence="9 10">Belongs to the thiamine-phosphate synthase family.</text>
</comment>
<dbReference type="FunFam" id="3.20.20.70:FF:000096">
    <property type="entry name" value="Thiamine-phosphate synthase"/>
    <property type="match status" value="1"/>
</dbReference>
<keyword evidence="2 9" id="KW-0808">Transferase</keyword>
<dbReference type="GO" id="GO:0004789">
    <property type="term" value="F:thiamine-phosphate diphosphorylase activity"/>
    <property type="evidence" value="ECO:0007669"/>
    <property type="project" value="UniProtKB-UniRule"/>
</dbReference>
<feature type="binding site" evidence="9">
    <location>
        <begin position="43"/>
        <end position="47"/>
    </location>
    <ligand>
        <name>4-amino-2-methyl-5-(diphosphooxymethyl)pyrimidine</name>
        <dbReference type="ChEBI" id="CHEBI:57841"/>
    </ligand>
</feature>
<keyword evidence="3 9" id="KW-0479">Metal-binding</keyword>
<comment type="catalytic activity">
    <reaction evidence="8 9 10">
        <text>2-[(2R,5Z)-2-carboxy-4-methylthiazol-5(2H)-ylidene]ethyl phosphate + 4-amino-2-methyl-5-(diphosphooxymethyl)pyrimidine + 2 H(+) = thiamine phosphate + CO2 + diphosphate</text>
        <dbReference type="Rhea" id="RHEA:47844"/>
        <dbReference type="ChEBI" id="CHEBI:15378"/>
        <dbReference type="ChEBI" id="CHEBI:16526"/>
        <dbReference type="ChEBI" id="CHEBI:33019"/>
        <dbReference type="ChEBI" id="CHEBI:37575"/>
        <dbReference type="ChEBI" id="CHEBI:57841"/>
        <dbReference type="ChEBI" id="CHEBI:62899"/>
        <dbReference type="EC" id="2.5.1.3"/>
    </reaction>
</comment>
<evidence type="ECO:0000256" key="8">
    <source>
        <dbReference type="ARBA" id="ARBA00047883"/>
    </source>
</evidence>
<proteinExistence type="inferred from homology"/>
<reference evidence="13" key="1">
    <citation type="journal article" date="2023" name="Int. J. Syst. Evol. Microbiol.">
        <title>Collibacillus ludicampi gen. nov., sp. nov., a new soil bacterium of the family Alicyclobacillaceae.</title>
        <authorList>
            <person name="Jojima T."/>
            <person name="Ioku Y."/>
            <person name="Fukuta Y."/>
            <person name="Shirasaka N."/>
            <person name="Matsumura Y."/>
            <person name="Mori M."/>
        </authorList>
    </citation>
    <scope>NUCLEOTIDE SEQUENCE</scope>
    <source>
        <strain evidence="13">TP075</strain>
    </source>
</reference>
<dbReference type="SUPFAM" id="SSF51391">
    <property type="entry name" value="Thiamin phosphate synthase"/>
    <property type="match status" value="1"/>
</dbReference>
<dbReference type="InterPro" id="IPR034291">
    <property type="entry name" value="TMP_synthase"/>
</dbReference>
<feature type="binding site" evidence="9">
    <location>
        <position position="76"/>
    </location>
    <ligand>
        <name>Mg(2+)</name>
        <dbReference type="ChEBI" id="CHEBI:18420"/>
    </ligand>
</feature>
<dbReference type="GO" id="GO:0009228">
    <property type="term" value="P:thiamine biosynthetic process"/>
    <property type="evidence" value="ECO:0007669"/>
    <property type="project" value="UniProtKB-KW"/>
</dbReference>
<evidence type="ECO:0000256" key="10">
    <source>
        <dbReference type="RuleBase" id="RU003826"/>
    </source>
</evidence>
<dbReference type="GO" id="GO:0009229">
    <property type="term" value="P:thiamine diphosphate biosynthetic process"/>
    <property type="evidence" value="ECO:0007669"/>
    <property type="project" value="UniProtKB-UniRule"/>
</dbReference>
<evidence type="ECO:0000259" key="12">
    <source>
        <dbReference type="Pfam" id="PF02581"/>
    </source>
</evidence>
<dbReference type="CDD" id="cd00564">
    <property type="entry name" value="TMP_TenI"/>
    <property type="match status" value="1"/>
</dbReference>
<comment type="caution">
    <text evidence="13">The sequence shown here is derived from an EMBL/GenBank/DDBJ whole genome shotgun (WGS) entry which is preliminary data.</text>
</comment>
<dbReference type="AlphaFoldDB" id="A0AAV4LB89"/>
<comment type="catalytic activity">
    <reaction evidence="7 9 10">
        <text>2-(2-carboxy-4-methylthiazol-5-yl)ethyl phosphate + 4-amino-2-methyl-5-(diphosphooxymethyl)pyrimidine + 2 H(+) = thiamine phosphate + CO2 + diphosphate</text>
        <dbReference type="Rhea" id="RHEA:47848"/>
        <dbReference type="ChEBI" id="CHEBI:15378"/>
        <dbReference type="ChEBI" id="CHEBI:16526"/>
        <dbReference type="ChEBI" id="CHEBI:33019"/>
        <dbReference type="ChEBI" id="CHEBI:37575"/>
        <dbReference type="ChEBI" id="CHEBI:57841"/>
        <dbReference type="ChEBI" id="CHEBI:62890"/>
        <dbReference type="EC" id="2.5.1.3"/>
    </reaction>
</comment>
<dbReference type="NCBIfam" id="TIGR00693">
    <property type="entry name" value="thiE"/>
    <property type="match status" value="1"/>
</dbReference>
<feature type="binding site" evidence="9">
    <location>
        <position position="95"/>
    </location>
    <ligand>
        <name>Mg(2+)</name>
        <dbReference type="ChEBI" id="CHEBI:18420"/>
    </ligand>
</feature>
<dbReference type="InterPro" id="IPR022998">
    <property type="entry name" value="ThiamineP_synth_TenI"/>
</dbReference>
<evidence type="ECO:0000313" key="14">
    <source>
        <dbReference type="Proteomes" id="UP001057291"/>
    </source>
</evidence>
<dbReference type="PANTHER" id="PTHR20857">
    <property type="entry name" value="THIAMINE-PHOSPHATE PYROPHOSPHORYLASE"/>
    <property type="match status" value="1"/>
</dbReference>
<feature type="domain" description="Thiamine phosphate synthase/TenI" evidence="12">
    <location>
        <begin position="14"/>
        <end position="192"/>
    </location>
</feature>
<dbReference type="Proteomes" id="UP001057291">
    <property type="component" value="Unassembled WGS sequence"/>
</dbReference>
<evidence type="ECO:0000256" key="2">
    <source>
        <dbReference type="ARBA" id="ARBA00022679"/>
    </source>
</evidence>
<feature type="binding site" evidence="9">
    <location>
        <position position="75"/>
    </location>
    <ligand>
        <name>4-amino-2-methyl-5-(diphosphooxymethyl)pyrimidine</name>
        <dbReference type="ChEBI" id="CHEBI:57841"/>
    </ligand>
</feature>
<comment type="pathway">
    <text evidence="1 9 11">Cofactor biosynthesis; thiamine diphosphate biosynthesis; thiamine phosphate from 4-amino-2-methyl-5-diphosphomethylpyrimidine and 4-methyl-5-(2-phosphoethyl)-thiazole: step 1/1.</text>
</comment>
<evidence type="ECO:0000256" key="3">
    <source>
        <dbReference type="ARBA" id="ARBA00022723"/>
    </source>
</evidence>
<dbReference type="RefSeq" id="WP_282198284.1">
    <property type="nucleotide sequence ID" value="NZ_BOQE01000001.1"/>
</dbReference>
<feature type="binding site" evidence="9">
    <location>
        <position position="169"/>
    </location>
    <ligand>
        <name>2-[(2R,5Z)-2-carboxy-4-methylthiazol-5(2H)-ylidene]ethyl phosphate</name>
        <dbReference type="ChEBI" id="CHEBI:62899"/>
    </ligand>
</feature>
<comment type="cofactor">
    <cofactor evidence="9">
        <name>Mg(2+)</name>
        <dbReference type="ChEBI" id="CHEBI:18420"/>
    </cofactor>
    <text evidence="9">Binds 1 Mg(2+) ion per subunit.</text>
</comment>
<evidence type="ECO:0000256" key="11">
    <source>
        <dbReference type="RuleBase" id="RU004253"/>
    </source>
</evidence>
<evidence type="ECO:0000256" key="7">
    <source>
        <dbReference type="ARBA" id="ARBA00047851"/>
    </source>
</evidence>
<evidence type="ECO:0000313" key="13">
    <source>
        <dbReference type="EMBL" id="GIM45051.1"/>
    </source>
</evidence>
<dbReference type="Pfam" id="PF02581">
    <property type="entry name" value="TMP-TENI"/>
    <property type="match status" value="1"/>
</dbReference>
<dbReference type="EC" id="2.5.1.3" evidence="9"/>
<dbReference type="EMBL" id="BOQE01000001">
    <property type="protein sequence ID" value="GIM45051.1"/>
    <property type="molecule type" value="Genomic_DNA"/>
</dbReference>
<evidence type="ECO:0000256" key="6">
    <source>
        <dbReference type="ARBA" id="ARBA00047334"/>
    </source>
</evidence>
<accession>A0AAV4LB89</accession>
<evidence type="ECO:0000256" key="9">
    <source>
        <dbReference type="HAMAP-Rule" id="MF_00097"/>
    </source>
</evidence>
<dbReference type="Gene3D" id="3.20.20.70">
    <property type="entry name" value="Aldolase class I"/>
    <property type="match status" value="1"/>
</dbReference>
<dbReference type="HAMAP" id="MF_00097">
    <property type="entry name" value="TMP_synthase"/>
    <property type="match status" value="1"/>
</dbReference>
<sequence>MNMDRQQLGKALQLYVVTDERPNGDELLPIIRSAIEGGATAIQLRRKQELGRRFVELGMAVRKLTREYGVLFFVNDRVDVALLVDADGVHVGQDDISCRDARRILGDRLIGVSADTVEEAIAAERDGADYLGVGAVFPTRSKADAGYTGLDGLRDIVKAVHIPVVAIGGIQASNVAETMRTGAAGVAVVSAVMSAANPKEAAAGLKARMNM</sequence>
<dbReference type="GO" id="GO:0000287">
    <property type="term" value="F:magnesium ion binding"/>
    <property type="evidence" value="ECO:0007669"/>
    <property type="project" value="UniProtKB-UniRule"/>
</dbReference>
<protein>
    <recommendedName>
        <fullName evidence="9">Thiamine-phosphate synthase</fullName>
        <shortName evidence="9">TP synthase</shortName>
        <shortName evidence="9">TPS</shortName>
        <ecNumber evidence="9">2.5.1.3</ecNumber>
    </recommendedName>
    <alternativeName>
        <fullName evidence="9">Thiamine-phosphate pyrophosphorylase</fullName>
        <shortName evidence="9">TMP pyrophosphorylase</shortName>
        <shortName evidence="9">TMP-PPase</shortName>
    </alternativeName>
</protein>
<dbReference type="InterPro" id="IPR036206">
    <property type="entry name" value="ThiamineP_synth_sf"/>
</dbReference>
<feature type="binding site" evidence="9">
    <location>
        <begin position="189"/>
        <end position="190"/>
    </location>
    <ligand>
        <name>2-[(2R,5Z)-2-carboxy-4-methylthiazol-5(2H)-ylidene]ethyl phosphate</name>
        <dbReference type="ChEBI" id="CHEBI:62899"/>
    </ligand>
</feature>
<dbReference type="GO" id="GO:0005737">
    <property type="term" value="C:cytoplasm"/>
    <property type="evidence" value="ECO:0007669"/>
    <property type="project" value="TreeGrafter"/>
</dbReference>
<dbReference type="InterPro" id="IPR013785">
    <property type="entry name" value="Aldolase_TIM"/>
</dbReference>
<keyword evidence="4 9" id="KW-0460">Magnesium</keyword>
<comment type="function">
    <text evidence="9">Condenses 4-methyl-5-(beta-hydroxyethyl)thiazole monophosphate (THZ-P) and 2-methyl-4-amino-5-hydroxymethyl pyrimidine pyrophosphate (HMP-PP) to form thiamine monophosphate (TMP).</text>
</comment>
<keyword evidence="5 9" id="KW-0784">Thiamine biosynthesis</keyword>
<feature type="binding site" evidence="9">
    <location>
        <position position="113"/>
    </location>
    <ligand>
        <name>4-amino-2-methyl-5-(diphosphooxymethyl)pyrimidine</name>
        <dbReference type="ChEBI" id="CHEBI:57841"/>
    </ligand>
</feature>
<dbReference type="PANTHER" id="PTHR20857:SF15">
    <property type="entry name" value="THIAMINE-PHOSPHATE SYNTHASE"/>
    <property type="match status" value="1"/>
</dbReference>
<evidence type="ECO:0000256" key="1">
    <source>
        <dbReference type="ARBA" id="ARBA00005165"/>
    </source>
</evidence>
<evidence type="ECO:0000256" key="5">
    <source>
        <dbReference type="ARBA" id="ARBA00022977"/>
    </source>
</evidence>
<gene>
    <name evidence="9" type="primary">thiE</name>
    <name evidence="13" type="ORF">DNHGIG_06000</name>
</gene>
<evidence type="ECO:0000256" key="4">
    <source>
        <dbReference type="ARBA" id="ARBA00022842"/>
    </source>
</evidence>
<name>A0AAV4LB89_9BACL</name>
<feature type="binding site" evidence="9">
    <location>
        <begin position="139"/>
        <end position="141"/>
    </location>
    <ligand>
        <name>2-[(2R,5Z)-2-carboxy-4-methylthiazol-5(2H)-ylidene]ethyl phosphate</name>
        <dbReference type="ChEBI" id="CHEBI:62899"/>
    </ligand>
</feature>
<keyword evidence="14" id="KW-1185">Reference proteome</keyword>
<comment type="catalytic activity">
    <reaction evidence="6 9 10">
        <text>4-methyl-5-(2-phosphooxyethyl)-thiazole + 4-amino-2-methyl-5-(diphosphooxymethyl)pyrimidine + H(+) = thiamine phosphate + diphosphate</text>
        <dbReference type="Rhea" id="RHEA:22328"/>
        <dbReference type="ChEBI" id="CHEBI:15378"/>
        <dbReference type="ChEBI" id="CHEBI:33019"/>
        <dbReference type="ChEBI" id="CHEBI:37575"/>
        <dbReference type="ChEBI" id="CHEBI:57841"/>
        <dbReference type="ChEBI" id="CHEBI:58296"/>
        <dbReference type="EC" id="2.5.1.3"/>
    </reaction>
</comment>